<dbReference type="InterPro" id="IPR011249">
    <property type="entry name" value="Metalloenz_LuxS/M16"/>
</dbReference>
<dbReference type="STRING" id="1965070.A0A443QT11"/>
<dbReference type="GO" id="GO:0046872">
    <property type="term" value="F:metal ion binding"/>
    <property type="evidence" value="ECO:0007669"/>
    <property type="project" value="UniProtKB-KW"/>
</dbReference>
<keyword evidence="2" id="KW-0645">Protease</keyword>
<gene>
    <name evidence="12" type="ORF">B4U79_00905</name>
</gene>
<protein>
    <submittedName>
        <fullName evidence="12">Insulin-degrading enzyme-like protein</fullName>
    </submittedName>
</protein>
<dbReference type="InterPro" id="IPR054734">
    <property type="entry name" value="PqqF-like_C_4"/>
</dbReference>
<dbReference type="InterPro" id="IPR032632">
    <property type="entry name" value="Peptidase_M16_M"/>
</dbReference>
<reference evidence="12 13" key="1">
    <citation type="journal article" date="2018" name="Gigascience">
        <title>Genomes of trombidid mites reveal novel predicted allergens and laterally-transferred genes associated with secondary metabolism.</title>
        <authorList>
            <person name="Dong X."/>
            <person name="Chaisiri K."/>
            <person name="Xia D."/>
            <person name="Armstrong S.D."/>
            <person name="Fang Y."/>
            <person name="Donnelly M.J."/>
            <person name="Kadowaki T."/>
            <person name="McGarry J.W."/>
            <person name="Darby A.C."/>
            <person name="Makepeace B.L."/>
        </authorList>
    </citation>
    <scope>NUCLEOTIDE SEQUENCE [LARGE SCALE GENOMIC DNA]</scope>
    <source>
        <strain evidence="12">UoL-WK</strain>
    </source>
</reference>
<sequence length="978" mass="113736">RIMTSSDAQQWRDAIAKVHSNIVKSPNDNRAYKGLILTNGLKVLLISDPTTDKAAAALDVHVGAMSDPPSIPGLAHFLEHMLFLGTEKFPKENEYHTYISQNGGHSNAYTSSNHTNFHFDIGATHLEGALERFVEFFISPLFTESCTERELNAVNSEHEKNLKDDTWRSLQVKRATADQSHPYSKFSTGNRETLKTIPESLGIDVRKELLEFHKQWYSSNIMCLAVLGKEDIERLEEMVVKKFKNIINKSVTVPIWNQNPFGPEQLKKRIIIVPIRDSRSLRVTFTIPDLTEHYRSRPEHYVSHLVGHESAGSLLSFLKEKKLCNTLSSGARFESGFGFFDVTVDLTEEGILRTNEVVEAVFQYIYLLKNDLPQEWIFNELKNLKLIKFRFMEKELPYATVTRHSAAMQELPLEEILSGRILLQDYRPDLIKDLLERLNPENMRVIVTGKFFEGKTDQQEKWYGTHYSVQEIEEEFLIQLREVKLNENMHLPLPNEFIPTNLDLKERETHEDLPKLIKNSEITRIWFLQDNEYLVPKAFYGFCFDSPFVKIDPLYTTAVSLFTSVLRDALDEYAYNADLAGLVYYLLPNMHGIHLTVFGYDEKLRLLVLRIIEKITSMDFDEKRFEILKEKHFRSLRNFEMSPLRSLLTYHTNILLSEYYWSIEEKLAVENELTLEKLKDIMRTVFSKTKIELLAYGNIVSKEAIEIGEQIENCLKKSFLLKPVTGVHLLRNREFKLPDSSSYFFETQNEIQEDNGIYVYLQIGLQSIRETVKLHLLEHMISAHCFTILRTREQLGYIVSCASRCQNSVQGLRFLIQSNRSSAYLEDRIESFINWCVEHLSNMSDDEFENYRQGLLIKLRDKPKRLLERASEYYTELGNKQYCFDRRAMMISELEKMTKSDVLDLFYEYIKADAKKRKKLSIRIHSVHRANEIPGTDGICEKMTAETEAIKIENIDDFKSGLALFPTVKPYTNLKPKF</sequence>
<dbReference type="PROSITE" id="PS00143">
    <property type="entry name" value="INSULINASE"/>
    <property type="match status" value="1"/>
</dbReference>
<organism evidence="12 13">
    <name type="scientific">Dinothrombium tinctorium</name>
    <dbReference type="NCBI Taxonomy" id="1965070"/>
    <lineage>
        <taxon>Eukaryota</taxon>
        <taxon>Metazoa</taxon>
        <taxon>Ecdysozoa</taxon>
        <taxon>Arthropoda</taxon>
        <taxon>Chelicerata</taxon>
        <taxon>Arachnida</taxon>
        <taxon>Acari</taxon>
        <taxon>Acariformes</taxon>
        <taxon>Trombidiformes</taxon>
        <taxon>Prostigmata</taxon>
        <taxon>Anystina</taxon>
        <taxon>Parasitengona</taxon>
        <taxon>Trombidioidea</taxon>
        <taxon>Trombidiidae</taxon>
        <taxon>Dinothrombium</taxon>
    </lineage>
</organism>
<evidence type="ECO:0000313" key="13">
    <source>
        <dbReference type="Proteomes" id="UP000285301"/>
    </source>
</evidence>
<dbReference type="InterPro" id="IPR050626">
    <property type="entry name" value="Peptidase_M16"/>
</dbReference>
<evidence type="ECO:0000256" key="5">
    <source>
        <dbReference type="ARBA" id="ARBA00022833"/>
    </source>
</evidence>
<dbReference type="InterPro" id="IPR001431">
    <property type="entry name" value="Pept_M16_Zn_BS"/>
</dbReference>
<name>A0A443QT11_9ACAR</name>
<feature type="domain" description="Peptidase M16 N-terminal" evidence="8">
    <location>
        <begin position="42"/>
        <end position="177"/>
    </location>
</feature>
<evidence type="ECO:0000256" key="1">
    <source>
        <dbReference type="ARBA" id="ARBA00007261"/>
    </source>
</evidence>
<keyword evidence="3" id="KW-0479">Metal-binding</keyword>
<keyword evidence="6" id="KW-0482">Metalloprotease</keyword>
<comment type="caution">
    <text evidence="12">The sequence shown here is derived from an EMBL/GenBank/DDBJ whole genome shotgun (WGS) entry which is preliminary data.</text>
</comment>
<keyword evidence="5" id="KW-0862">Zinc</keyword>
<dbReference type="GO" id="GO:0051603">
    <property type="term" value="P:proteolysis involved in protein catabolic process"/>
    <property type="evidence" value="ECO:0007669"/>
    <property type="project" value="TreeGrafter"/>
</dbReference>
<evidence type="ECO:0000256" key="2">
    <source>
        <dbReference type="ARBA" id="ARBA00022670"/>
    </source>
</evidence>
<evidence type="ECO:0000259" key="9">
    <source>
        <dbReference type="Pfam" id="PF05193"/>
    </source>
</evidence>
<evidence type="ECO:0000256" key="4">
    <source>
        <dbReference type="ARBA" id="ARBA00022801"/>
    </source>
</evidence>
<evidence type="ECO:0000256" key="7">
    <source>
        <dbReference type="RuleBase" id="RU004447"/>
    </source>
</evidence>
<dbReference type="PANTHER" id="PTHR43690:SF18">
    <property type="entry name" value="INSULIN-DEGRADING ENZYME-RELATED"/>
    <property type="match status" value="1"/>
</dbReference>
<dbReference type="GO" id="GO:0005739">
    <property type="term" value="C:mitochondrion"/>
    <property type="evidence" value="ECO:0007669"/>
    <property type="project" value="TreeGrafter"/>
</dbReference>
<proteinExistence type="inferred from homology"/>
<dbReference type="GO" id="GO:0043171">
    <property type="term" value="P:peptide catabolic process"/>
    <property type="evidence" value="ECO:0007669"/>
    <property type="project" value="TreeGrafter"/>
</dbReference>
<feature type="domain" description="Coenzyme PQQ synthesis protein F-like C-terminal lobe" evidence="11">
    <location>
        <begin position="776"/>
        <end position="873"/>
    </location>
</feature>
<feature type="non-terminal residue" evidence="12">
    <location>
        <position position="1"/>
    </location>
</feature>
<keyword evidence="4" id="KW-0378">Hydrolase</keyword>
<evidence type="ECO:0000256" key="3">
    <source>
        <dbReference type="ARBA" id="ARBA00022723"/>
    </source>
</evidence>
<dbReference type="InterPro" id="IPR007863">
    <property type="entry name" value="Peptidase_M16_C"/>
</dbReference>
<feature type="domain" description="Peptidase M16 middle/third" evidence="10">
    <location>
        <begin position="389"/>
        <end position="668"/>
    </location>
</feature>
<dbReference type="GO" id="GO:0005829">
    <property type="term" value="C:cytosol"/>
    <property type="evidence" value="ECO:0007669"/>
    <property type="project" value="TreeGrafter"/>
</dbReference>
<accession>A0A443QT11</accession>
<dbReference type="Pfam" id="PF00675">
    <property type="entry name" value="Peptidase_M16"/>
    <property type="match status" value="1"/>
</dbReference>
<evidence type="ECO:0000259" key="10">
    <source>
        <dbReference type="Pfam" id="PF16187"/>
    </source>
</evidence>
<dbReference type="InterPro" id="IPR011765">
    <property type="entry name" value="Pept_M16_N"/>
</dbReference>
<dbReference type="SUPFAM" id="SSF63411">
    <property type="entry name" value="LuxS/MPP-like metallohydrolase"/>
    <property type="match status" value="4"/>
</dbReference>
<dbReference type="Pfam" id="PF16187">
    <property type="entry name" value="Peptidase_M16_M"/>
    <property type="match status" value="1"/>
</dbReference>
<dbReference type="FunFam" id="3.30.830.10:FF:000005">
    <property type="entry name" value="nardilysin isoform X1"/>
    <property type="match status" value="1"/>
</dbReference>
<keyword evidence="13" id="KW-1185">Reference proteome</keyword>
<evidence type="ECO:0000313" key="12">
    <source>
        <dbReference type="EMBL" id="RWS06152.1"/>
    </source>
</evidence>
<dbReference type="EMBL" id="NCKU01004311">
    <property type="protein sequence ID" value="RWS06152.1"/>
    <property type="molecule type" value="Genomic_DNA"/>
</dbReference>
<evidence type="ECO:0000259" key="11">
    <source>
        <dbReference type="Pfam" id="PF22456"/>
    </source>
</evidence>
<comment type="similarity">
    <text evidence="1 7">Belongs to the peptidase M16 family.</text>
</comment>
<dbReference type="Gene3D" id="3.30.830.10">
    <property type="entry name" value="Metalloenzyme, LuxS/M16 peptidase-like"/>
    <property type="match status" value="4"/>
</dbReference>
<dbReference type="PANTHER" id="PTHR43690">
    <property type="entry name" value="NARDILYSIN"/>
    <property type="match status" value="1"/>
</dbReference>
<feature type="domain" description="Peptidase M16 C-terminal" evidence="9">
    <location>
        <begin position="206"/>
        <end position="383"/>
    </location>
</feature>
<dbReference type="FunFam" id="3.30.830.10:FF:000004">
    <property type="entry name" value="Putative insulin-degrading enzyme"/>
    <property type="match status" value="1"/>
</dbReference>
<dbReference type="GO" id="GO:0004222">
    <property type="term" value="F:metalloendopeptidase activity"/>
    <property type="evidence" value="ECO:0007669"/>
    <property type="project" value="InterPro"/>
</dbReference>
<dbReference type="Proteomes" id="UP000285301">
    <property type="component" value="Unassembled WGS sequence"/>
</dbReference>
<dbReference type="OrthoDB" id="6474849at2759"/>
<dbReference type="Pfam" id="PF22456">
    <property type="entry name" value="PqqF-like_C_4"/>
    <property type="match status" value="1"/>
</dbReference>
<dbReference type="Pfam" id="PF05193">
    <property type="entry name" value="Peptidase_M16_C"/>
    <property type="match status" value="1"/>
</dbReference>
<evidence type="ECO:0000256" key="6">
    <source>
        <dbReference type="ARBA" id="ARBA00023049"/>
    </source>
</evidence>
<evidence type="ECO:0000259" key="8">
    <source>
        <dbReference type="Pfam" id="PF00675"/>
    </source>
</evidence>
<dbReference type="AlphaFoldDB" id="A0A443QT11"/>